<protein>
    <submittedName>
        <fullName evidence="2">Uncharacterized protein y</fullName>
    </submittedName>
</protein>
<sequence>MKHYTYYSYEEYGRGYIGKRSCKCKPEEDVRYFGSYKDKTFQPTHKIILETYDTAEEALDAEIKLQRFFEVVENSHFANQAYQTSTKFFYVMTSEEARNNTIKINQNRTPEQRKEISRKGGKARMTSMSPEQRSQLAIKANMHKTTEQRRESARKGKSNMTPEQRSEASRKGSNQKWQCIETGFISSPGGLSNYQKARGIDKSKRIRLE</sequence>
<organism evidence="2">
    <name type="scientific">Cyanophage S-RSM88</name>
    <dbReference type="NCBI Taxonomy" id="264985"/>
    <lineage>
        <taxon>Viruses</taxon>
        <taxon>Duplodnaviria</taxon>
        <taxon>Heunggongvirae</taxon>
        <taxon>Uroviricota</taxon>
        <taxon>Caudoviricetes</taxon>
    </lineage>
</organism>
<feature type="compositionally biased region" description="Polar residues" evidence="1">
    <location>
        <begin position="126"/>
        <end position="135"/>
    </location>
</feature>
<feature type="compositionally biased region" description="Basic and acidic residues" evidence="1">
    <location>
        <begin position="144"/>
        <end position="154"/>
    </location>
</feature>
<feature type="region of interest" description="Disordered" evidence="1">
    <location>
        <begin position="101"/>
        <end position="209"/>
    </location>
</feature>
<name>Q6H944_9CAUD</name>
<evidence type="ECO:0000313" key="2">
    <source>
        <dbReference type="EMBL" id="CAF32462.1"/>
    </source>
</evidence>
<reference evidence="2" key="1">
    <citation type="journal article" date="2004" name="Proc. Natl. Acad. Sci. U.S.A.">
        <title>Genetic organization of the psbAD region in phages infecting marine Synechococcus strains.</title>
        <authorList>
            <person name="Millard A."/>
            <person name="Clokie M.R."/>
            <person name="Shub D.A."/>
            <person name="Mann N.H."/>
        </authorList>
    </citation>
    <scope>NUCLEOTIDE SEQUENCE</scope>
</reference>
<evidence type="ECO:0000256" key="1">
    <source>
        <dbReference type="SAM" id="MobiDB-lite"/>
    </source>
</evidence>
<feature type="compositionally biased region" description="Basic and acidic residues" evidence="1">
    <location>
        <begin position="198"/>
        <end position="209"/>
    </location>
</feature>
<dbReference type="EMBL" id="AJ629075">
    <property type="protein sequence ID" value="CAF32462.1"/>
    <property type="molecule type" value="Genomic_DNA"/>
</dbReference>
<gene>
    <name evidence="2" type="primary">y</name>
</gene>
<accession>Q6H944</accession>
<proteinExistence type="predicted"/>